<feature type="region of interest" description="Disordered" evidence="1">
    <location>
        <begin position="112"/>
        <end position="143"/>
    </location>
</feature>
<proteinExistence type="predicted"/>
<evidence type="ECO:0000256" key="1">
    <source>
        <dbReference type="SAM" id="MobiDB-lite"/>
    </source>
</evidence>
<name>A0A9Q3EY07_9BASI</name>
<feature type="compositionally biased region" description="Low complexity" evidence="1">
    <location>
        <begin position="123"/>
        <end position="141"/>
    </location>
</feature>
<sequence>MDALDVSQIIQVKTQQAIVLLTQTETKQNTLFHGPSNDDYNHVTDSLHPPYTTHPSFSTQNRTKQLYNDPSPQNNMPLNTSFSIHSSSHSLFPNLSCSTNSNSHCLGPNLSSSTNSNSHCLGPNLSSSTNSNTHHLNPNLSSDHHVTKPTSLAHLGILLCTDLVARGSNLPKVDVVIQFG</sequence>
<evidence type="ECO:0000313" key="2">
    <source>
        <dbReference type="EMBL" id="MBW0526896.1"/>
    </source>
</evidence>
<dbReference type="Proteomes" id="UP000765509">
    <property type="component" value="Unassembled WGS sequence"/>
</dbReference>
<keyword evidence="3" id="KW-1185">Reference proteome</keyword>
<organism evidence="2 3">
    <name type="scientific">Austropuccinia psidii MF-1</name>
    <dbReference type="NCBI Taxonomy" id="1389203"/>
    <lineage>
        <taxon>Eukaryota</taxon>
        <taxon>Fungi</taxon>
        <taxon>Dikarya</taxon>
        <taxon>Basidiomycota</taxon>
        <taxon>Pucciniomycotina</taxon>
        <taxon>Pucciniomycetes</taxon>
        <taxon>Pucciniales</taxon>
        <taxon>Sphaerophragmiaceae</taxon>
        <taxon>Austropuccinia</taxon>
    </lineage>
</organism>
<evidence type="ECO:0000313" key="3">
    <source>
        <dbReference type="Proteomes" id="UP000765509"/>
    </source>
</evidence>
<dbReference type="AlphaFoldDB" id="A0A9Q3EY07"/>
<gene>
    <name evidence="2" type="ORF">O181_066611</name>
</gene>
<feature type="compositionally biased region" description="Polar residues" evidence="1">
    <location>
        <begin position="53"/>
        <end position="78"/>
    </location>
</feature>
<comment type="caution">
    <text evidence="2">The sequence shown here is derived from an EMBL/GenBank/DDBJ whole genome shotgun (WGS) entry which is preliminary data.</text>
</comment>
<feature type="region of interest" description="Disordered" evidence="1">
    <location>
        <begin position="36"/>
        <end position="78"/>
    </location>
</feature>
<protein>
    <submittedName>
        <fullName evidence="2">Uncharacterized protein</fullName>
    </submittedName>
</protein>
<accession>A0A9Q3EY07</accession>
<reference evidence="2" key="1">
    <citation type="submission" date="2021-03" db="EMBL/GenBank/DDBJ databases">
        <title>Draft genome sequence of rust myrtle Austropuccinia psidii MF-1, a brazilian biotype.</title>
        <authorList>
            <person name="Quecine M.C."/>
            <person name="Pachon D.M.R."/>
            <person name="Bonatelli M.L."/>
            <person name="Correr F.H."/>
            <person name="Franceschini L.M."/>
            <person name="Leite T.F."/>
            <person name="Margarido G.R.A."/>
            <person name="Almeida C.A."/>
            <person name="Ferrarezi J.A."/>
            <person name="Labate C.A."/>
        </authorList>
    </citation>
    <scope>NUCLEOTIDE SEQUENCE</scope>
    <source>
        <strain evidence="2">MF-1</strain>
    </source>
</reference>
<dbReference type="EMBL" id="AVOT02033044">
    <property type="protein sequence ID" value="MBW0526896.1"/>
    <property type="molecule type" value="Genomic_DNA"/>
</dbReference>